<keyword evidence="2" id="KW-1185">Reference proteome</keyword>
<name>A0A367KS71_RHIST</name>
<reference evidence="1 2" key="1">
    <citation type="journal article" date="2018" name="G3 (Bethesda)">
        <title>Phylogenetic and Phylogenomic Definition of Rhizopus Species.</title>
        <authorList>
            <person name="Gryganskyi A.P."/>
            <person name="Golan J."/>
            <person name="Dolatabadi S."/>
            <person name="Mondo S."/>
            <person name="Robb S."/>
            <person name="Idnurm A."/>
            <person name="Muszewska A."/>
            <person name="Steczkiewicz K."/>
            <person name="Masonjones S."/>
            <person name="Liao H.L."/>
            <person name="Gajdeczka M.T."/>
            <person name="Anike F."/>
            <person name="Vuek A."/>
            <person name="Anishchenko I.M."/>
            <person name="Voigt K."/>
            <person name="de Hoog G.S."/>
            <person name="Smith M.E."/>
            <person name="Heitman J."/>
            <person name="Vilgalys R."/>
            <person name="Stajich J.E."/>
        </authorList>
    </citation>
    <scope>NUCLEOTIDE SEQUENCE [LARGE SCALE GENOMIC DNA]</scope>
    <source>
        <strain evidence="1 2">LSU 92-RS-03</strain>
    </source>
</reference>
<evidence type="ECO:0000313" key="2">
    <source>
        <dbReference type="Proteomes" id="UP000253551"/>
    </source>
</evidence>
<proteinExistence type="predicted"/>
<sequence>MNIILIIAQLSLGNVTMETWGYTDEIRSQRLKCRCFDQMALDTMDETMQNDKIKKKMNDIKQKLARLVQYQPKQENVPTAIFQKKQRELAS</sequence>
<dbReference type="EMBL" id="PJQM01000494">
    <property type="protein sequence ID" value="RCI05054.1"/>
    <property type="molecule type" value="Genomic_DNA"/>
</dbReference>
<protein>
    <submittedName>
        <fullName evidence="1">Uncharacterized protein</fullName>
    </submittedName>
</protein>
<gene>
    <name evidence="1" type="ORF">CU098_008869</name>
</gene>
<dbReference type="Proteomes" id="UP000253551">
    <property type="component" value="Unassembled WGS sequence"/>
</dbReference>
<accession>A0A367KS71</accession>
<comment type="caution">
    <text evidence="1">The sequence shown here is derived from an EMBL/GenBank/DDBJ whole genome shotgun (WGS) entry which is preliminary data.</text>
</comment>
<evidence type="ECO:0000313" key="1">
    <source>
        <dbReference type="EMBL" id="RCI05054.1"/>
    </source>
</evidence>
<organism evidence="1 2">
    <name type="scientific">Rhizopus stolonifer</name>
    <name type="common">Rhizopus nigricans</name>
    <dbReference type="NCBI Taxonomy" id="4846"/>
    <lineage>
        <taxon>Eukaryota</taxon>
        <taxon>Fungi</taxon>
        <taxon>Fungi incertae sedis</taxon>
        <taxon>Mucoromycota</taxon>
        <taxon>Mucoromycotina</taxon>
        <taxon>Mucoromycetes</taxon>
        <taxon>Mucorales</taxon>
        <taxon>Mucorineae</taxon>
        <taxon>Rhizopodaceae</taxon>
        <taxon>Rhizopus</taxon>
    </lineage>
</organism>
<dbReference type="AlphaFoldDB" id="A0A367KS71"/>